<dbReference type="PANTHER" id="PTHR37754">
    <property type="entry name" value="CALCIUM ION-BINDING PROTEIN"/>
    <property type="match status" value="1"/>
</dbReference>
<dbReference type="eggNOG" id="ENOG502RXKC">
    <property type="taxonomic scope" value="Eukaryota"/>
</dbReference>
<accession>A0A1S3AWG2</accession>
<dbReference type="PROSITE" id="PS00018">
    <property type="entry name" value="EF_HAND_1"/>
    <property type="match status" value="1"/>
</dbReference>
<gene>
    <name evidence="4" type="primary">LOC103483386</name>
</gene>
<dbReference type="Proteomes" id="UP001652600">
    <property type="component" value="Chromosome 6"/>
</dbReference>
<dbReference type="InterPro" id="IPR018247">
    <property type="entry name" value="EF_Hand_1_Ca_BS"/>
</dbReference>
<dbReference type="InParanoid" id="A0A1S3AWG2"/>
<organism evidence="3 4">
    <name type="scientific">Cucumis melo</name>
    <name type="common">Muskmelon</name>
    <dbReference type="NCBI Taxonomy" id="3656"/>
    <lineage>
        <taxon>Eukaryota</taxon>
        <taxon>Viridiplantae</taxon>
        <taxon>Streptophyta</taxon>
        <taxon>Embryophyta</taxon>
        <taxon>Tracheophyta</taxon>
        <taxon>Spermatophyta</taxon>
        <taxon>Magnoliopsida</taxon>
        <taxon>eudicotyledons</taxon>
        <taxon>Gunneridae</taxon>
        <taxon>Pentapetalae</taxon>
        <taxon>rosids</taxon>
        <taxon>fabids</taxon>
        <taxon>Cucurbitales</taxon>
        <taxon>Cucurbitaceae</taxon>
        <taxon>Benincaseae</taxon>
        <taxon>Cucumis</taxon>
    </lineage>
</organism>
<dbReference type="KEGG" id="cmo:103483386"/>
<keyword evidence="3" id="KW-1185">Reference proteome</keyword>
<dbReference type="Gene3D" id="1.10.238.10">
    <property type="entry name" value="EF-hand"/>
    <property type="match status" value="1"/>
</dbReference>
<evidence type="ECO:0000313" key="3">
    <source>
        <dbReference type="Proteomes" id="UP001652600"/>
    </source>
</evidence>
<dbReference type="PANTHER" id="PTHR37754:SF4">
    <property type="entry name" value="EF-HAND DOMAIN-CONTAINING PROTEIN"/>
    <property type="match status" value="1"/>
</dbReference>
<keyword evidence="1" id="KW-0106">Calcium</keyword>
<evidence type="ECO:0000313" key="4">
    <source>
        <dbReference type="RefSeq" id="XP_008438213.2"/>
    </source>
</evidence>
<dbReference type="GO" id="GO:0005509">
    <property type="term" value="F:calcium ion binding"/>
    <property type="evidence" value="ECO:0007669"/>
    <property type="project" value="InterPro"/>
</dbReference>
<dbReference type="RefSeq" id="XP_008438213.2">
    <property type="nucleotide sequence ID" value="XM_008439991.3"/>
</dbReference>
<name>A0A1S3AWG2_CUCME</name>
<dbReference type="AlphaFoldDB" id="A0A1S3AWG2"/>
<dbReference type="InterPro" id="IPR002048">
    <property type="entry name" value="EF_hand_dom"/>
</dbReference>
<protein>
    <submittedName>
        <fullName evidence="4">Uncharacterized protein LOC103483386</fullName>
    </submittedName>
</protein>
<dbReference type="SUPFAM" id="SSF47473">
    <property type="entry name" value="EF-hand"/>
    <property type="match status" value="1"/>
</dbReference>
<dbReference type="Gramene" id="MELO3C006222.2.1">
    <property type="protein sequence ID" value="MELO3C006222.2.1"/>
    <property type="gene ID" value="MELO3C006222.2"/>
</dbReference>
<proteinExistence type="predicted"/>
<evidence type="ECO:0000256" key="1">
    <source>
        <dbReference type="ARBA" id="ARBA00022837"/>
    </source>
</evidence>
<feature type="domain" description="EF-hand" evidence="2">
    <location>
        <begin position="72"/>
        <end position="107"/>
    </location>
</feature>
<evidence type="ECO:0000259" key="2">
    <source>
        <dbReference type="PROSITE" id="PS50222"/>
    </source>
</evidence>
<reference evidence="4" key="1">
    <citation type="submission" date="2025-08" db="UniProtKB">
        <authorList>
            <consortium name="RefSeq"/>
        </authorList>
    </citation>
    <scope>IDENTIFICATION</scope>
    <source>
        <tissue evidence="4">Stem</tissue>
    </source>
</reference>
<dbReference type="GeneID" id="103483386"/>
<dbReference type="InterPro" id="IPR011992">
    <property type="entry name" value="EF-hand-dom_pair"/>
</dbReference>
<dbReference type="PROSITE" id="PS50222">
    <property type="entry name" value="EF_HAND_2"/>
    <property type="match status" value="1"/>
</dbReference>
<sequence>MGQAMGIFGGKGWRKNQLKKITDRIFDKISGGGDTMPYKALQEATLLVYNDINKRWHGPHFNPPTLEPFDKVVKDYIEKVIKDSDKNKDQVINREEFLEFILHLTTDAYVTVRERVPILTLVVAPTAAIVTKKSTEGIPGVGKLVQKLPTSAYALLVTVVAVTFQNSKQRLLK</sequence>